<feature type="non-terminal residue" evidence="1">
    <location>
        <position position="337"/>
    </location>
</feature>
<evidence type="ECO:0000313" key="1">
    <source>
        <dbReference type="EMBL" id="SVC19550.1"/>
    </source>
</evidence>
<name>A0A382K524_9ZZZZ</name>
<accession>A0A382K524</accession>
<organism evidence="1">
    <name type="scientific">marine metagenome</name>
    <dbReference type="NCBI Taxonomy" id="408172"/>
    <lineage>
        <taxon>unclassified sequences</taxon>
        <taxon>metagenomes</taxon>
        <taxon>ecological metagenomes</taxon>
    </lineage>
</organism>
<reference evidence="1" key="1">
    <citation type="submission" date="2018-05" db="EMBL/GenBank/DDBJ databases">
        <authorList>
            <person name="Lanie J.A."/>
            <person name="Ng W.-L."/>
            <person name="Kazmierczak K.M."/>
            <person name="Andrzejewski T.M."/>
            <person name="Davidsen T.M."/>
            <person name="Wayne K.J."/>
            <person name="Tettelin H."/>
            <person name="Glass J.I."/>
            <person name="Rusch D."/>
            <person name="Podicherti R."/>
            <person name="Tsui H.-C.T."/>
            <person name="Winkler M.E."/>
        </authorList>
    </citation>
    <scope>NUCLEOTIDE SEQUENCE</scope>
</reference>
<proteinExistence type="predicted"/>
<gene>
    <name evidence="1" type="ORF">METZ01_LOCUS272404</name>
</gene>
<dbReference type="AlphaFoldDB" id="A0A382K524"/>
<dbReference type="EMBL" id="UINC01078459">
    <property type="protein sequence ID" value="SVC19550.1"/>
    <property type="molecule type" value="Genomic_DNA"/>
</dbReference>
<sequence length="337" mass="38742">MNLDTYPQRIVKPLIELEKTSDLAAEHKLLLDLGETLLTHITGIIFGEYKRNWDINEALEAEFYRNAKKKPSFGVFLGLLRLLMKADGKSVCDEYFEKGKSYPAVSEFVFNYNLLKSEVVNKGQDSGFAEALEPLKKGRTVASKSGLDFFESFVAVRNTYAHPEEKAKNPLRNWPMGDEYYGLINPLMKEALMELISGFTVLSTHRPVLVKEIDDQQHKGSFVEEIGKKEKDLGLELNDEDLDFVNTDVRYLLDQDNKLFSKFYQAEVPQVNPSVAKQIIEKEKAKMMEPVLLDMIRKKLEDGVIDELEYMVLKDTALISFIEEEHLKLFIEKIKKE</sequence>
<protein>
    <submittedName>
        <fullName evidence="1">Uncharacterized protein</fullName>
    </submittedName>
</protein>